<dbReference type="PANTHER" id="PTHR46071">
    <property type="entry name" value="ANKYRIN REPEAT AND BTB/POZ DOMAIN-CONTAINING"/>
    <property type="match status" value="1"/>
</dbReference>
<dbReference type="Gene3D" id="3.30.710.10">
    <property type="entry name" value="Potassium Channel Kv1.1, Chain A"/>
    <property type="match status" value="1"/>
</dbReference>
<dbReference type="SMART" id="SM00225">
    <property type="entry name" value="BTB"/>
    <property type="match status" value="1"/>
</dbReference>
<name>A0AAD4NCI0_9BILA</name>
<evidence type="ECO:0000313" key="2">
    <source>
        <dbReference type="EMBL" id="KAI1725738.1"/>
    </source>
</evidence>
<evidence type="ECO:0000259" key="1">
    <source>
        <dbReference type="PROSITE" id="PS50097"/>
    </source>
</evidence>
<accession>A0AAD4NCI0</accession>
<comment type="caution">
    <text evidence="2">The sequence shown here is derived from an EMBL/GenBank/DDBJ whole genome shotgun (WGS) entry which is preliminary data.</text>
</comment>
<dbReference type="PANTHER" id="PTHR46071:SF2">
    <property type="entry name" value="ANKYRIN REPEAT AND BTB_POZ DOMAIN-CONTAINING PROTEIN 2-LIKE PROTEIN"/>
    <property type="match status" value="1"/>
</dbReference>
<evidence type="ECO:0000313" key="3">
    <source>
        <dbReference type="Proteomes" id="UP001201812"/>
    </source>
</evidence>
<dbReference type="InterPro" id="IPR011333">
    <property type="entry name" value="SKP1/BTB/POZ_sf"/>
</dbReference>
<dbReference type="AlphaFoldDB" id="A0AAD4NCI0"/>
<dbReference type="Proteomes" id="UP001201812">
    <property type="component" value="Unassembled WGS sequence"/>
</dbReference>
<reference evidence="2" key="1">
    <citation type="submission" date="2022-01" db="EMBL/GenBank/DDBJ databases">
        <title>Genome Sequence Resource for Two Populations of Ditylenchus destructor, the Migratory Endoparasitic Phytonematode.</title>
        <authorList>
            <person name="Zhang H."/>
            <person name="Lin R."/>
            <person name="Xie B."/>
        </authorList>
    </citation>
    <scope>NUCLEOTIDE SEQUENCE</scope>
    <source>
        <strain evidence="2">BazhouSP</strain>
    </source>
</reference>
<dbReference type="InterPro" id="IPR000210">
    <property type="entry name" value="BTB/POZ_dom"/>
</dbReference>
<dbReference type="SUPFAM" id="SSF54695">
    <property type="entry name" value="POZ domain"/>
    <property type="match status" value="1"/>
</dbReference>
<feature type="domain" description="BTB" evidence="1">
    <location>
        <begin position="199"/>
        <end position="261"/>
    </location>
</feature>
<organism evidence="2 3">
    <name type="scientific">Ditylenchus destructor</name>
    <dbReference type="NCBI Taxonomy" id="166010"/>
    <lineage>
        <taxon>Eukaryota</taxon>
        <taxon>Metazoa</taxon>
        <taxon>Ecdysozoa</taxon>
        <taxon>Nematoda</taxon>
        <taxon>Chromadorea</taxon>
        <taxon>Rhabditida</taxon>
        <taxon>Tylenchina</taxon>
        <taxon>Tylenchomorpha</taxon>
        <taxon>Sphaerularioidea</taxon>
        <taxon>Anguinidae</taxon>
        <taxon>Anguininae</taxon>
        <taxon>Ditylenchus</taxon>
    </lineage>
</organism>
<proteinExistence type="predicted"/>
<sequence>MCNPIICVKSHDQKISVEEFFHEQATSDNVADDGQMDSDAMTKGPQSLYGSLNKMQRLALMEAHYYAAEVSRLKMALRLRSLGVPWSGYTLFKCFQIACTESMDAAAVLLNEFSDRFMDDLSRPSELEDFVYLMFDLITHQSANPSLFHQVAKIINQQFSDSFLKSCEKTLADSSRKDIHPAHSRSLIDSKFVDNPDFSDIKFLVEGKTVYAHRIVLVNTSERFCELLKDPNGVVELNDVTYSVFRAILEYIYSSNADFRKICTDCDISHLLNLLLSSRIYGLHSLNTECLKFIKSMLSNANCLIIHSFAQENSFDTLVSGCEDFMLCHLAELTENADFIACLRSHNFKRSLIARFIHSINHRNPK</sequence>
<dbReference type="PROSITE" id="PS50097">
    <property type="entry name" value="BTB"/>
    <property type="match status" value="1"/>
</dbReference>
<gene>
    <name evidence="2" type="ORF">DdX_02414</name>
</gene>
<dbReference type="Pfam" id="PF00651">
    <property type="entry name" value="BTB"/>
    <property type="match status" value="1"/>
</dbReference>
<dbReference type="InterPro" id="IPR052089">
    <property type="entry name" value="Ankyrin-BTB/POZ_domain"/>
</dbReference>
<protein>
    <submittedName>
        <fullName evidence="2">BTB/POZ domain-containing protein</fullName>
    </submittedName>
</protein>
<dbReference type="EMBL" id="JAKKPZ010000002">
    <property type="protein sequence ID" value="KAI1725738.1"/>
    <property type="molecule type" value="Genomic_DNA"/>
</dbReference>
<keyword evidence="3" id="KW-1185">Reference proteome</keyword>